<evidence type="ECO:0000313" key="8">
    <source>
        <dbReference type="Proteomes" id="UP000693981"/>
    </source>
</evidence>
<feature type="compositionally biased region" description="Acidic residues" evidence="5">
    <location>
        <begin position="164"/>
        <end position="179"/>
    </location>
</feature>
<dbReference type="CDD" id="cd20268">
    <property type="entry name" value="Complex1_LYR_SDHAF1_LYRM8"/>
    <property type="match status" value="1"/>
</dbReference>
<dbReference type="PANTHER" id="PTHR13675:SF1">
    <property type="entry name" value="SUCCINATE DEHYDROGENASE ASSEMBLY FACTOR 1, MITOCHONDRIAL"/>
    <property type="match status" value="1"/>
</dbReference>
<feature type="region of interest" description="Disordered" evidence="5">
    <location>
        <begin position="140"/>
        <end position="247"/>
    </location>
</feature>
<keyword evidence="8" id="KW-1185">Reference proteome</keyword>
<comment type="subcellular location">
    <subcellularLocation>
        <location evidence="1">Mitochondrion matrix</location>
    </subcellularLocation>
</comment>
<dbReference type="OrthoDB" id="273010at2759"/>
<keyword evidence="2" id="KW-0496">Mitochondrion</keyword>
<evidence type="ECO:0000313" key="7">
    <source>
        <dbReference type="EMBL" id="KAG7398024.1"/>
    </source>
</evidence>
<evidence type="ECO:0000256" key="4">
    <source>
        <dbReference type="ARBA" id="ARBA00025715"/>
    </source>
</evidence>
<evidence type="ECO:0000256" key="1">
    <source>
        <dbReference type="ARBA" id="ARBA00004305"/>
    </source>
</evidence>
<name>A0A8T1WYR5_9STRA</name>
<organism evidence="7 8">
    <name type="scientific">Phytophthora boehmeriae</name>
    <dbReference type="NCBI Taxonomy" id="109152"/>
    <lineage>
        <taxon>Eukaryota</taxon>
        <taxon>Sar</taxon>
        <taxon>Stramenopiles</taxon>
        <taxon>Oomycota</taxon>
        <taxon>Peronosporomycetes</taxon>
        <taxon>Peronosporales</taxon>
        <taxon>Peronosporaceae</taxon>
        <taxon>Phytophthora</taxon>
    </lineage>
</organism>
<keyword evidence="3" id="KW-0143">Chaperone</keyword>
<dbReference type="InterPro" id="IPR008011">
    <property type="entry name" value="Complex1_LYR_dom"/>
</dbReference>
<feature type="domain" description="Complex 1 LYR protein" evidence="6">
    <location>
        <begin position="9"/>
        <end position="65"/>
    </location>
</feature>
<reference evidence="7" key="1">
    <citation type="submission" date="2021-02" db="EMBL/GenBank/DDBJ databases">
        <authorList>
            <person name="Palmer J.M."/>
        </authorList>
    </citation>
    <scope>NUCLEOTIDE SEQUENCE</scope>
    <source>
        <strain evidence="7">SCRP23</strain>
    </source>
</reference>
<evidence type="ECO:0000256" key="5">
    <source>
        <dbReference type="SAM" id="MobiDB-lite"/>
    </source>
</evidence>
<dbReference type="EMBL" id="JAGDFL010000093">
    <property type="protein sequence ID" value="KAG7398024.1"/>
    <property type="molecule type" value="Genomic_DNA"/>
</dbReference>
<dbReference type="InterPro" id="IPR045295">
    <property type="entry name" value="Complex1_LYR_SDHAF1_LYRM8"/>
</dbReference>
<dbReference type="Proteomes" id="UP000693981">
    <property type="component" value="Unassembled WGS sequence"/>
</dbReference>
<comment type="similarity">
    <text evidence="4">Belongs to the complex I LYR family. SDHAF1 subfamily.</text>
</comment>
<evidence type="ECO:0000259" key="6">
    <source>
        <dbReference type="Pfam" id="PF05347"/>
    </source>
</evidence>
<sequence length="247" mass="27912">MKPHSGLQRQVLTLYKKALQAAKRKDSDTLVYVRERFREDAATVDRKDFVVIEYMLRKGERDLKMLERMKSAHFQRVLHQKETIIALETAMAKTFERRDAELEPEPEAEVASIAPPEEFSDEVWSTFELWLCDELSDVGAKEADDDPTEALADAEIPTDKLAEEDVDTEEEAANELPELDNDRTEPEAEDDDVRSGLANEPEPLVEASSDDTTEALEVSPAETDAEPELDESRAVVSEIATAMRRTE</sequence>
<accession>A0A8T1WYR5</accession>
<comment type="caution">
    <text evidence="7">The sequence shown here is derived from an EMBL/GenBank/DDBJ whole genome shotgun (WGS) entry which is preliminary data.</text>
</comment>
<dbReference type="GO" id="GO:0005759">
    <property type="term" value="C:mitochondrial matrix"/>
    <property type="evidence" value="ECO:0007669"/>
    <property type="project" value="UniProtKB-SubCell"/>
</dbReference>
<evidence type="ECO:0000256" key="2">
    <source>
        <dbReference type="ARBA" id="ARBA00023128"/>
    </source>
</evidence>
<protein>
    <recommendedName>
        <fullName evidence="6">Complex 1 LYR protein domain-containing protein</fullName>
    </recommendedName>
</protein>
<dbReference type="Pfam" id="PF05347">
    <property type="entry name" value="Complex1_LYR"/>
    <property type="match status" value="1"/>
</dbReference>
<proteinExistence type="inferred from homology"/>
<gene>
    <name evidence="7" type="ORF">PHYBOEH_011856</name>
</gene>
<dbReference type="PANTHER" id="PTHR13675">
    <property type="entry name" value="LYR MOTIF-CONTAINING PROTEIN 2"/>
    <property type="match status" value="1"/>
</dbReference>
<dbReference type="AlphaFoldDB" id="A0A8T1WYR5"/>
<dbReference type="GO" id="GO:0034553">
    <property type="term" value="P:mitochondrial respiratory chain complex II assembly"/>
    <property type="evidence" value="ECO:0007669"/>
    <property type="project" value="InterPro"/>
</dbReference>
<evidence type="ECO:0000256" key="3">
    <source>
        <dbReference type="ARBA" id="ARBA00023186"/>
    </source>
</evidence>